<sequence>MNGNLQKRVHALIGGFFRFPELKTRITTHIENSVKLTLGSWQDMQLVQVQEETKKMVEERKLGMEKTDEKGGNIIEMMIPGEETVPMAMTLAVKFLTDCPVSRHQLMDENMEIKKKKEDSGEDYSWTDYLSLPFTQNASLKFK</sequence>
<protein>
    <submittedName>
        <fullName evidence="4">Uncharacterized protein</fullName>
    </submittedName>
</protein>
<keyword evidence="2" id="KW-0479">Metal-binding</keyword>
<evidence type="ECO:0000313" key="4">
    <source>
        <dbReference type="EMBL" id="KAE8655978.1"/>
    </source>
</evidence>
<proteinExistence type="inferred from homology"/>
<dbReference type="PANTHER" id="PTHR24286">
    <property type="entry name" value="CYTOCHROME P450 26"/>
    <property type="match status" value="1"/>
</dbReference>
<dbReference type="GO" id="GO:0005506">
    <property type="term" value="F:iron ion binding"/>
    <property type="evidence" value="ECO:0007669"/>
    <property type="project" value="InterPro"/>
</dbReference>
<dbReference type="GO" id="GO:0020037">
    <property type="term" value="F:heme binding"/>
    <property type="evidence" value="ECO:0007669"/>
    <property type="project" value="InterPro"/>
</dbReference>
<dbReference type="InterPro" id="IPR036396">
    <property type="entry name" value="Cyt_P450_sf"/>
</dbReference>
<dbReference type="Proteomes" id="UP000436088">
    <property type="component" value="Unassembled WGS sequence"/>
</dbReference>
<comment type="similarity">
    <text evidence="1">Belongs to the cytochrome P450 family.</text>
</comment>
<name>A0A6A2WDI5_HIBSY</name>
<dbReference type="GO" id="GO:0016709">
    <property type="term" value="F:oxidoreductase activity, acting on paired donors, with incorporation or reduction of molecular oxygen, NAD(P)H as one donor, and incorporation of one atom of oxygen"/>
    <property type="evidence" value="ECO:0007669"/>
    <property type="project" value="TreeGrafter"/>
</dbReference>
<organism evidence="4 5">
    <name type="scientific">Hibiscus syriacus</name>
    <name type="common">Rose of Sharon</name>
    <dbReference type="NCBI Taxonomy" id="106335"/>
    <lineage>
        <taxon>Eukaryota</taxon>
        <taxon>Viridiplantae</taxon>
        <taxon>Streptophyta</taxon>
        <taxon>Embryophyta</taxon>
        <taxon>Tracheophyta</taxon>
        <taxon>Spermatophyta</taxon>
        <taxon>Magnoliopsida</taxon>
        <taxon>eudicotyledons</taxon>
        <taxon>Gunneridae</taxon>
        <taxon>Pentapetalae</taxon>
        <taxon>rosids</taxon>
        <taxon>malvids</taxon>
        <taxon>Malvales</taxon>
        <taxon>Malvaceae</taxon>
        <taxon>Malvoideae</taxon>
        <taxon>Hibiscus</taxon>
    </lineage>
</organism>
<keyword evidence="5" id="KW-1185">Reference proteome</keyword>
<dbReference type="GO" id="GO:0016132">
    <property type="term" value="P:brassinosteroid biosynthetic process"/>
    <property type="evidence" value="ECO:0007669"/>
    <property type="project" value="TreeGrafter"/>
</dbReference>
<comment type="caution">
    <text evidence="4">The sequence shown here is derived from an EMBL/GenBank/DDBJ whole genome shotgun (WGS) entry which is preliminary data.</text>
</comment>
<evidence type="ECO:0000256" key="1">
    <source>
        <dbReference type="ARBA" id="ARBA00010617"/>
    </source>
</evidence>
<dbReference type="GO" id="GO:0016125">
    <property type="term" value="P:sterol metabolic process"/>
    <property type="evidence" value="ECO:0007669"/>
    <property type="project" value="TreeGrafter"/>
</dbReference>
<dbReference type="GO" id="GO:0010268">
    <property type="term" value="P:brassinosteroid homeostasis"/>
    <property type="evidence" value="ECO:0007669"/>
    <property type="project" value="TreeGrafter"/>
</dbReference>
<gene>
    <name evidence="4" type="ORF">F3Y22_tig00117012pilonHSYRG00182</name>
</gene>
<keyword evidence="3" id="KW-0408">Iron</keyword>
<dbReference type="SUPFAM" id="SSF48264">
    <property type="entry name" value="Cytochrome P450"/>
    <property type="match status" value="1"/>
</dbReference>
<evidence type="ECO:0000313" key="5">
    <source>
        <dbReference type="Proteomes" id="UP000436088"/>
    </source>
</evidence>
<evidence type="ECO:0000256" key="2">
    <source>
        <dbReference type="ARBA" id="ARBA00022723"/>
    </source>
</evidence>
<dbReference type="AlphaFoldDB" id="A0A6A2WDI5"/>
<accession>A0A6A2WDI5</accession>
<dbReference type="PANTHER" id="PTHR24286:SF254">
    <property type="entry name" value="3-EPI-6-DEOXOCATHASTERONE 23-MONOOXYGENASE CYP90C1"/>
    <property type="match status" value="1"/>
</dbReference>
<evidence type="ECO:0000256" key="3">
    <source>
        <dbReference type="ARBA" id="ARBA00023004"/>
    </source>
</evidence>
<dbReference type="EMBL" id="VEPZ02001773">
    <property type="protein sequence ID" value="KAE8655978.1"/>
    <property type="molecule type" value="Genomic_DNA"/>
</dbReference>
<reference evidence="4" key="1">
    <citation type="submission" date="2019-09" db="EMBL/GenBank/DDBJ databases">
        <title>Draft genome information of white flower Hibiscus syriacus.</title>
        <authorList>
            <person name="Kim Y.-M."/>
        </authorList>
    </citation>
    <scope>NUCLEOTIDE SEQUENCE [LARGE SCALE GENOMIC DNA]</scope>
    <source>
        <strain evidence="4">YM2019G1</strain>
    </source>
</reference>